<dbReference type="Pfam" id="PF00082">
    <property type="entry name" value="Peptidase_S8"/>
    <property type="match status" value="1"/>
</dbReference>
<feature type="active site" description="Charge relay system" evidence="6 7">
    <location>
        <position position="147"/>
    </location>
</feature>
<sequence length="784" mass="84202">MPIRVGGLTVFFSPFLVDLQHYIVYMGKHSHPNLESVIRANHEMLASVTGRHALSNYILSSVDDCLEGAKEAALHHYSKSFRGFSAMLTPEQAKKFAESDWVVSVFESRTNKVHTTRTWGFLGLDSIEQYRQLQMEFSSNVIVGVIDTGIWPESESFSDEGLGPVPGKFKGECVPGEQFALSNCNRKIIGARFYFKGFEAKYGPLESLNSSFFRSARDSDGHGTHTASTIAGSVVANASLFGMARGTARGGAPGARLAIYKACWFNLCTDADILSAMDDAISDGVDILSLSFGPDPPQPSYFEDATSIGAFHAFENGVLVSASAGNSIFPGTATNVAPWILTVAASSVDRVFNSNILLGNSKVLKGFSLNPLKMETSYGLIAGSAAAAKGITPENASFCKNNTLDATLIKGKIVVCTIETVTENRREKSIFIRQGGGVGMILIDPSAKEVGFQFVLPGTLIGQEEATMLQKYMATEKNPVARIYPTITVLNTKPAPAMAAFSSMGPNVITPDIIKFNEETIVHKTAPPDANFLQPDITGPGLNILAAWSPVAIEATAERSVNYNIISGTSMSCPHISAVAAIIKSTQTSWSPAAIKSAIMTTATVLDNTEHLIGREPTGTKTTPFDYGSGHINPTKALEPGLIYDFDSSDIINFLCSTGASPAQLKNLTGHPTYCQNSSIPSYNLNYPSIGVSSMNGSLSVHRTVTYYGKGQTVYAAYIEHPVGVRVTVTPSKLCFTKNGEKMSFRVDFTPHKNSNGSFVFGALTWSNDIHNVRSPIGLNVISV</sequence>
<keyword evidence="5 7" id="KW-0720">Serine protease</keyword>
<dbReference type="FunFam" id="3.40.50.200:FF:000006">
    <property type="entry name" value="Subtilisin-like protease SBT1.5"/>
    <property type="match status" value="1"/>
</dbReference>
<dbReference type="PROSITE" id="PS51892">
    <property type="entry name" value="SUBTILASE"/>
    <property type="match status" value="1"/>
</dbReference>
<dbReference type="InterPro" id="IPR037045">
    <property type="entry name" value="S8pro/Inhibitor_I9_sf"/>
</dbReference>
<gene>
    <name evidence="11" type="ORF">TCM_041449</name>
</gene>
<evidence type="ECO:0000256" key="3">
    <source>
        <dbReference type="ARBA" id="ARBA00022729"/>
    </source>
</evidence>
<dbReference type="GO" id="GO:0006508">
    <property type="term" value="P:proteolysis"/>
    <property type="evidence" value="ECO:0007669"/>
    <property type="project" value="UniProtKB-KW"/>
</dbReference>
<dbReference type="InterPro" id="IPR045051">
    <property type="entry name" value="SBT"/>
</dbReference>
<evidence type="ECO:0000313" key="11">
    <source>
        <dbReference type="EMBL" id="EOY33476.1"/>
    </source>
</evidence>
<evidence type="ECO:0000256" key="4">
    <source>
        <dbReference type="ARBA" id="ARBA00022801"/>
    </source>
</evidence>
<dbReference type="OMA" id="WFNLCND"/>
<dbReference type="PANTHER" id="PTHR10795">
    <property type="entry name" value="PROPROTEIN CONVERTASE SUBTILISIN/KEXIN"/>
    <property type="match status" value="1"/>
</dbReference>
<dbReference type="eggNOG" id="ENOG502QWQG">
    <property type="taxonomic scope" value="Eukaryota"/>
</dbReference>
<dbReference type="CDD" id="cd04852">
    <property type="entry name" value="Peptidases_S8_3"/>
    <property type="match status" value="1"/>
</dbReference>
<keyword evidence="12" id="KW-1185">Reference proteome</keyword>
<dbReference type="InterPro" id="IPR041469">
    <property type="entry name" value="Subtilisin-like_FN3"/>
</dbReference>
<dbReference type="PRINTS" id="PR00723">
    <property type="entry name" value="SUBTILISIN"/>
</dbReference>
<dbReference type="InterPro" id="IPR000209">
    <property type="entry name" value="Peptidase_S8/S53_dom"/>
</dbReference>
<dbReference type="InterPro" id="IPR015500">
    <property type="entry name" value="Peptidase_S8_subtilisin-rel"/>
</dbReference>
<dbReference type="AlphaFoldDB" id="A0A061GVF0"/>
<dbReference type="Pfam" id="PF17766">
    <property type="entry name" value="fn3_6"/>
    <property type="match status" value="1"/>
</dbReference>
<evidence type="ECO:0000259" key="8">
    <source>
        <dbReference type="Pfam" id="PF00082"/>
    </source>
</evidence>
<organism evidence="11 12">
    <name type="scientific">Theobroma cacao</name>
    <name type="common">Cacao</name>
    <name type="synonym">Cocoa</name>
    <dbReference type="NCBI Taxonomy" id="3641"/>
    <lineage>
        <taxon>Eukaryota</taxon>
        <taxon>Viridiplantae</taxon>
        <taxon>Streptophyta</taxon>
        <taxon>Embryophyta</taxon>
        <taxon>Tracheophyta</taxon>
        <taxon>Spermatophyta</taxon>
        <taxon>Magnoliopsida</taxon>
        <taxon>eudicotyledons</taxon>
        <taxon>Gunneridae</taxon>
        <taxon>Pentapetalae</taxon>
        <taxon>rosids</taxon>
        <taxon>malvids</taxon>
        <taxon>Malvales</taxon>
        <taxon>Malvaceae</taxon>
        <taxon>Byttnerioideae</taxon>
        <taxon>Theobroma</taxon>
    </lineage>
</organism>
<keyword evidence="4 7" id="KW-0378">Hydrolase</keyword>
<dbReference type="CDD" id="cd02120">
    <property type="entry name" value="PA_subtilisin_like"/>
    <property type="match status" value="1"/>
</dbReference>
<dbReference type="Gene3D" id="3.40.50.200">
    <property type="entry name" value="Peptidase S8/S53 domain"/>
    <property type="match status" value="1"/>
</dbReference>
<evidence type="ECO:0000256" key="2">
    <source>
        <dbReference type="ARBA" id="ARBA00022670"/>
    </source>
</evidence>
<evidence type="ECO:0000256" key="7">
    <source>
        <dbReference type="PROSITE-ProRule" id="PRU01240"/>
    </source>
</evidence>
<evidence type="ECO:0000313" key="12">
    <source>
        <dbReference type="Proteomes" id="UP000026915"/>
    </source>
</evidence>
<name>A0A061GVF0_THECC</name>
<dbReference type="GO" id="GO:0005576">
    <property type="term" value="C:extracellular region"/>
    <property type="evidence" value="ECO:0000318"/>
    <property type="project" value="GO_Central"/>
</dbReference>
<dbReference type="Gene3D" id="2.60.40.2310">
    <property type="match status" value="1"/>
</dbReference>
<dbReference type="InterPro" id="IPR034197">
    <property type="entry name" value="Peptidases_S8_3"/>
</dbReference>
<dbReference type="EMBL" id="CM001887">
    <property type="protein sequence ID" value="EOY33476.1"/>
    <property type="molecule type" value="Genomic_DNA"/>
</dbReference>
<evidence type="ECO:0000259" key="10">
    <source>
        <dbReference type="Pfam" id="PF17766"/>
    </source>
</evidence>
<dbReference type="HOGENOM" id="CLU_000625_4_2_1"/>
<accession>A0A061GVF0</accession>
<dbReference type="Proteomes" id="UP000026915">
    <property type="component" value="Chromosome 9"/>
</dbReference>
<dbReference type="SUPFAM" id="SSF52743">
    <property type="entry name" value="Subtilisin-like"/>
    <property type="match status" value="1"/>
</dbReference>
<dbReference type="InterPro" id="IPR023828">
    <property type="entry name" value="Peptidase_S8_Ser-AS"/>
</dbReference>
<dbReference type="Gene3D" id="3.50.30.30">
    <property type="match status" value="1"/>
</dbReference>
<feature type="domain" description="Peptidase S8/S53" evidence="8">
    <location>
        <begin position="139"/>
        <end position="612"/>
    </location>
</feature>
<dbReference type="InterPro" id="IPR010259">
    <property type="entry name" value="S8pro/Inhibitor_I9"/>
</dbReference>
<dbReference type="InterPro" id="IPR036852">
    <property type="entry name" value="Peptidase_S8/S53_dom_sf"/>
</dbReference>
<dbReference type="GO" id="GO:0004252">
    <property type="term" value="F:serine-type endopeptidase activity"/>
    <property type="evidence" value="ECO:0000318"/>
    <property type="project" value="GO_Central"/>
</dbReference>
<evidence type="ECO:0000256" key="1">
    <source>
        <dbReference type="ARBA" id="ARBA00011073"/>
    </source>
</evidence>
<protein>
    <submittedName>
        <fullName evidence="11">Subtilisin-like serine endopeptidase family protein</fullName>
    </submittedName>
</protein>
<keyword evidence="3" id="KW-0732">Signal</keyword>
<keyword evidence="2 7" id="KW-0645">Protease</keyword>
<proteinExistence type="inferred from homology"/>
<comment type="similarity">
    <text evidence="1 7">Belongs to the peptidase S8 family.</text>
</comment>
<evidence type="ECO:0000259" key="9">
    <source>
        <dbReference type="Pfam" id="PF05922"/>
    </source>
</evidence>
<dbReference type="InParanoid" id="A0A061GVF0"/>
<dbReference type="PROSITE" id="PS00138">
    <property type="entry name" value="SUBTILASE_SER"/>
    <property type="match status" value="1"/>
</dbReference>
<feature type="active site" description="Charge relay system" evidence="6 7">
    <location>
        <position position="222"/>
    </location>
</feature>
<dbReference type="Gene3D" id="3.30.70.80">
    <property type="entry name" value="Peptidase S8 propeptide/proteinase inhibitor I9"/>
    <property type="match status" value="1"/>
</dbReference>
<dbReference type="Pfam" id="PF05922">
    <property type="entry name" value="Inhibitor_I9"/>
    <property type="match status" value="1"/>
</dbReference>
<feature type="active site" description="Charge relay system" evidence="6 7">
    <location>
        <position position="570"/>
    </location>
</feature>
<feature type="domain" description="Subtilisin-like protease fibronectin type-III" evidence="10">
    <location>
        <begin position="684"/>
        <end position="777"/>
    </location>
</feature>
<dbReference type="Gramene" id="EOY33476">
    <property type="protein sequence ID" value="EOY33476"/>
    <property type="gene ID" value="TCM_041449"/>
</dbReference>
<evidence type="ECO:0000256" key="5">
    <source>
        <dbReference type="ARBA" id="ARBA00022825"/>
    </source>
</evidence>
<feature type="domain" description="Inhibitor I9" evidence="9">
    <location>
        <begin position="22"/>
        <end position="114"/>
    </location>
</feature>
<reference evidence="11 12" key="1">
    <citation type="journal article" date="2013" name="Genome Biol.">
        <title>The genome sequence of the most widely cultivated cacao type and its use to identify candidate genes regulating pod color.</title>
        <authorList>
            <person name="Motamayor J.C."/>
            <person name="Mockaitis K."/>
            <person name="Schmutz J."/>
            <person name="Haiminen N."/>
            <person name="Iii D.L."/>
            <person name="Cornejo O."/>
            <person name="Findley S.D."/>
            <person name="Zheng P."/>
            <person name="Utro F."/>
            <person name="Royaert S."/>
            <person name="Saski C."/>
            <person name="Jenkins J."/>
            <person name="Podicheti R."/>
            <person name="Zhao M."/>
            <person name="Scheffler B.E."/>
            <person name="Stack J.C."/>
            <person name="Feltus F.A."/>
            <person name="Mustiga G.M."/>
            <person name="Amores F."/>
            <person name="Phillips W."/>
            <person name="Marelli J.P."/>
            <person name="May G.D."/>
            <person name="Shapiro H."/>
            <person name="Ma J."/>
            <person name="Bustamante C.D."/>
            <person name="Schnell R.J."/>
            <person name="Main D."/>
            <person name="Gilbert D."/>
            <person name="Parida L."/>
            <person name="Kuhn D.N."/>
        </authorList>
    </citation>
    <scope>NUCLEOTIDE SEQUENCE [LARGE SCALE GENOMIC DNA]</scope>
    <source>
        <strain evidence="12">cv. Matina 1-6</strain>
    </source>
</reference>
<evidence type="ECO:0000256" key="6">
    <source>
        <dbReference type="PIRSR" id="PIRSR615500-1"/>
    </source>
</evidence>